<dbReference type="PROSITE" id="PS00134">
    <property type="entry name" value="TRYPSIN_HIS"/>
    <property type="match status" value="1"/>
</dbReference>
<dbReference type="InterPro" id="IPR018114">
    <property type="entry name" value="TRYPSIN_HIS"/>
</dbReference>
<accession>A0AAN9AA45</accession>
<dbReference type="PROSITE" id="PS50240">
    <property type="entry name" value="TRYPSIN_DOM"/>
    <property type="match status" value="1"/>
</dbReference>
<evidence type="ECO:0000256" key="3">
    <source>
        <dbReference type="ARBA" id="ARBA00022670"/>
    </source>
</evidence>
<dbReference type="AlphaFoldDB" id="A0AAN9AA45"/>
<keyword evidence="4" id="KW-0378">Hydrolase</keyword>
<evidence type="ECO:0000256" key="5">
    <source>
        <dbReference type="ARBA" id="ARBA00022825"/>
    </source>
</evidence>
<dbReference type="Proteomes" id="UP001381693">
    <property type="component" value="Unassembled WGS sequence"/>
</dbReference>
<evidence type="ECO:0000256" key="4">
    <source>
        <dbReference type="ARBA" id="ARBA00022801"/>
    </source>
</evidence>
<dbReference type="PRINTS" id="PR00722">
    <property type="entry name" value="CHYMOTRYPSIN"/>
</dbReference>
<keyword evidence="2" id="KW-0964">Secreted</keyword>
<evidence type="ECO:0000313" key="9">
    <source>
        <dbReference type="Proteomes" id="UP001381693"/>
    </source>
</evidence>
<dbReference type="SUPFAM" id="SSF50494">
    <property type="entry name" value="Trypsin-like serine proteases"/>
    <property type="match status" value="1"/>
</dbReference>
<protein>
    <recommendedName>
        <fullName evidence="7">Peptidase S1 domain-containing protein</fullName>
    </recommendedName>
</protein>
<dbReference type="InterPro" id="IPR009003">
    <property type="entry name" value="Peptidase_S1_PA"/>
</dbReference>
<comment type="subcellular location">
    <subcellularLocation>
        <location evidence="1">Secreted</location>
    </subcellularLocation>
</comment>
<sequence length="333" mass="36482">MANIHTLAAQQGLLSFQLLQYHILMPSLLISKRASECPDCPSRLENLRAAKLANHLAINQLTHLVIGFLAAHQYHGKNNTKDDVCPEGSSCLPGTRVTNISNNRFPHLVSIQVSDFHRTYIHLCGGTIIGPKWVLTAAHCLDSERPSELVIVAGVTDMGNLTSTEQIIRVEAFYKHPNYTYYHRPYENDLALIRLAEPITENEFTKIAPLPNVSLGVPGATCQEAGWGPVRENEPGSNALKISTVPIWSKETCDKAYSRSLGDKVICAGQEGTGACVGDNGGPLVCNNVLTAIMSWRDGCALPGRPAIYMDVVKYLPWIQEVIENGNYSSLSF</sequence>
<dbReference type="PANTHER" id="PTHR24264">
    <property type="entry name" value="TRYPSIN-RELATED"/>
    <property type="match status" value="1"/>
</dbReference>
<dbReference type="InterPro" id="IPR050127">
    <property type="entry name" value="Serine_Proteases_S1"/>
</dbReference>
<keyword evidence="5" id="KW-0720">Serine protease</keyword>
<evidence type="ECO:0000256" key="2">
    <source>
        <dbReference type="ARBA" id="ARBA00022525"/>
    </source>
</evidence>
<dbReference type="SMART" id="SM00020">
    <property type="entry name" value="Tryp_SPc"/>
    <property type="match status" value="1"/>
</dbReference>
<keyword evidence="6" id="KW-1015">Disulfide bond</keyword>
<feature type="domain" description="Peptidase S1" evidence="7">
    <location>
        <begin position="92"/>
        <end position="324"/>
    </location>
</feature>
<dbReference type="Gene3D" id="2.40.10.10">
    <property type="entry name" value="Trypsin-like serine proteases"/>
    <property type="match status" value="1"/>
</dbReference>
<name>A0AAN9AA45_HALRR</name>
<organism evidence="8 9">
    <name type="scientific">Halocaridina rubra</name>
    <name type="common">Hawaiian red shrimp</name>
    <dbReference type="NCBI Taxonomy" id="373956"/>
    <lineage>
        <taxon>Eukaryota</taxon>
        <taxon>Metazoa</taxon>
        <taxon>Ecdysozoa</taxon>
        <taxon>Arthropoda</taxon>
        <taxon>Crustacea</taxon>
        <taxon>Multicrustacea</taxon>
        <taxon>Malacostraca</taxon>
        <taxon>Eumalacostraca</taxon>
        <taxon>Eucarida</taxon>
        <taxon>Decapoda</taxon>
        <taxon>Pleocyemata</taxon>
        <taxon>Caridea</taxon>
        <taxon>Atyoidea</taxon>
        <taxon>Atyidae</taxon>
        <taxon>Halocaridina</taxon>
    </lineage>
</organism>
<comment type="caution">
    <text evidence="8">The sequence shown here is derived from an EMBL/GenBank/DDBJ whole genome shotgun (WGS) entry which is preliminary data.</text>
</comment>
<dbReference type="GO" id="GO:0004252">
    <property type="term" value="F:serine-type endopeptidase activity"/>
    <property type="evidence" value="ECO:0007669"/>
    <property type="project" value="InterPro"/>
</dbReference>
<dbReference type="InterPro" id="IPR001314">
    <property type="entry name" value="Peptidase_S1A"/>
</dbReference>
<evidence type="ECO:0000313" key="8">
    <source>
        <dbReference type="EMBL" id="KAK7079974.1"/>
    </source>
</evidence>
<evidence type="ECO:0000259" key="7">
    <source>
        <dbReference type="PROSITE" id="PS50240"/>
    </source>
</evidence>
<keyword evidence="9" id="KW-1185">Reference proteome</keyword>
<evidence type="ECO:0000256" key="1">
    <source>
        <dbReference type="ARBA" id="ARBA00004613"/>
    </source>
</evidence>
<keyword evidence="3" id="KW-0645">Protease</keyword>
<dbReference type="GO" id="GO:0005615">
    <property type="term" value="C:extracellular space"/>
    <property type="evidence" value="ECO:0007669"/>
    <property type="project" value="TreeGrafter"/>
</dbReference>
<reference evidence="8 9" key="1">
    <citation type="submission" date="2023-11" db="EMBL/GenBank/DDBJ databases">
        <title>Halocaridina rubra genome assembly.</title>
        <authorList>
            <person name="Smith C."/>
        </authorList>
    </citation>
    <scope>NUCLEOTIDE SEQUENCE [LARGE SCALE GENOMIC DNA]</scope>
    <source>
        <strain evidence="8">EP-1</strain>
        <tissue evidence="8">Whole</tissue>
    </source>
</reference>
<dbReference type="FunFam" id="2.40.10.10:FF:000068">
    <property type="entry name" value="transmembrane protease serine 2"/>
    <property type="match status" value="1"/>
</dbReference>
<dbReference type="EMBL" id="JAXCGZ010006233">
    <property type="protein sequence ID" value="KAK7079974.1"/>
    <property type="molecule type" value="Genomic_DNA"/>
</dbReference>
<proteinExistence type="predicted"/>
<dbReference type="InterPro" id="IPR001254">
    <property type="entry name" value="Trypsin_dom"/>
</dbReference>
<dbReference type="InterPro" id="IPR043504">
    <property type="entry name" value="Peptidase_S1_PA_chymotrypsin"/>
</dbReference>
<dbReference type="GO" id="GO:0006508">
    <property type="term" value="P:proteolysis"/>
    <property type="evidence" value="ECO:0007669"/>
    <property type="project" value="UniProtKB-KW"/>
</dbReference>
<dbReference type="PANTHER" id="PTHR24264:SF65">
    <property type="entry name" value="SRCR DOMAIN-CONTAINING PROTEIN"/>
    <property type="match status" value="1"/>
</dbReference>
<evidence type="ECO:0000256" key="6">
    <source>
        <dbReference type="ARBA" id="ARBA00023157"/>
    </source>
</evidence>
<dbReference type="Pfam" id="PF00089">
    <property type="entry name" value="Trypsin"/>
    <property type="match status" value="1"/>
</dbReference>
<dbReference type="CDD" id="cd00190">
    <property type="entry name" value="Tryp_SPc"/>
    <property type="match status" value="1"/>
</dbReference>
<gene>
    <name evidence="8" type="ORF">SK128_012955</name>
</gene>